<feature type="transmembrane region" description="Helical" evidence="1">
    <location>
        <begin position="262"/>
        <end position="284"/>
    </location>
</feature>
<protein>
    <recommendedName>
        <fullName evidence="4">Gustatory receptor</fullName>
    </recommendedName>
</protein>
<feature type="transmembrane region" description="Helical" evidence="1">
    <location>
        <begin position="136"/>
        <end position="159"/>
    </location>
</feature>
<sequence>MYSLESESIDNSRVFLRKATSSFNVWHRYKLLWVILQFYGIDVYDKDTHRNLFYKCFQAMTNIFIHLYPVYRIPVSVAHYLDNHLHFATLIGLVFASIFPLAIKHSINLKKCLLRKIFIQYHKMDALQNQKIKGKYFNWVIIITVLISFVLASASALTLSYDIDQKLSFSFYKDLGEGFVGYFVPFIMNHLVFAYQYEFPCLVASLSGMMYYEFSRFLLQLRENLELQRRSLDRNQLMSLHQTHTLLFYLVHKLLNATSLPCLFILCSQMTSMYCALALFVVYHKDYYPLPTITDWFMSLILGTASLSGLIMCASKINTEFNRIQKTALFLKDELMKEQVQDAVALDCVNALMEKQFPVMTASGFVDLTPDSLLGMIGSLFTYTLLILNLKQ</sequence>
<gene>
    <name evidence="2" type="ORF">AVEN_31879_1</name>
</gene>
<evidence type="ECO:0000256" key="1">
    <source>
        <dbReference type="SAM" id="Phobius"/>
    </source>
</evidence>
<dbReference type="Proteomes" id="UP000499080">
    <property type="component" value="Unassembled WGS sequence"/>
</dbReference>
<keyword evidence="1" id="KW-0472">Membrane</keyword>
<feature type="transmembrane region" description="Helical" evidence="1">
    <location>
        <begin position="179"/>
        <end position="212"/>
    </location>
</feature>
<comment type="caution">
    <text evidence="2">The sequence shown here is derived from an EMBL/GenBank/DDBJ whole genome shotgun (WGS) entry which is preliminary data.</text>
</comment>
<reference evidence="2 3" key="1">
    <citation type="journal article" date="2019" name="Sci. Rep.">
        <title>Orb-weaving spider Araneus ventricosus genome elucidates the spidroin gene catalogue.</title>
        <authorList>
            <person name="Kono N."/>
            <person name="Nakamura H."/>
            <person name="Ohtoshi R."/>
            <person name="Moran D.A.P."/>
            <person name="Shinohara A."/>
            <person name="Yoshida Y."/>
            <person name="Fujiwara M."/>
            <person name="Mori M."/>
            <person name="Tomita M."/>
            <person name="Arakawa K."/>
        </authorList>
    </citation>
    <scope>NUCLEOTIDE SEQUENCE [LARGE SCALE GENOMIC DNA]</scope>
</reference>
<evidence type="ECO:0000313" key="3">
    <source>
        <dbReference type="Proteomes" id="UP000499080"/>
    </source>
</evidence>
<organism evidence="2 3">
    <name type="scientific">Araneus ventricosus</name>
    <name type="common">Orbweaver spider</name>
    <name type="synonym">Epeira ventricosa</name>
    <dbReference type="NCBI Taxonomy" id="182803"/>
    <lineage>
        <taxon>Eukaryota</taxon>
        <taxon>Metazoa</taxon>
        <taxon>Ecdysozoa</taxon>
        <taxon>Arthropoda</taxon>
        <taxon>Chelicerata</taxon>
        <taxon>Arachnida</taxon>
        <taxon>Araneae</taxon>
        <taxon>Araneomorphae</taxon>
        <taxon>Entelegynae</taxon>
        <taxon>Araneoidea</taxon>
        <taxon>Araneidae</taxon>
        <taxon>Araneus</taxon>
    </lineage>
</organism>
<name>A0A4Y2F6S6_ARAVE</name>
<keyword evidence="3" id="KW-1185">Reference proteome</keyword>
<proteinExistence type="predicted"/>
<feature type="transmembrane region" description="Helical" evidence="1">
    <location>
        <begin position="296"/>
        <end position="314"/>
    </location>
</feature>
<dbReference type="EMBL" id="BGPR01000826">
    <property type="protein sequence ID" value="GBM37043.1"/>
    <property type="molecule type" value="Genomic_DNA"/>
</dbReference>
<keyword evidence="1" id="KW-0812">Transmembrane</keyword>
<feature type="transmembrane region" description="Helical" evidence="1">
    <location>
        <begin position="52"/>
        <end position="71"/>
    </location>
</feature>
<accession>A0A4Y2F6S6</accession>
<evidence type="ECO:0008006" key="4">
    <source>
        <dbReference type="Google" id="ProtNLM"/>
    </source>
</evidence>
<dbReference type="OrthoDB" id="6421446at2759"/>
<feature type="transmembrane region" description="Helical" evidence="1">
    <location>
        <begin position="83"/>
        <end position="103"/>
    </location>
</feature>
<keyword evidence="1" id="KW-1133">Transmembrane helix</keyword>
<evidence type="ECO:0000313" key="2">
    <source>
        <dbReference type="EMBL" id="GBM37043.1"/>
    </source>
</evidence>
<dbReference type="AlphaFoldDB" id="A0A4Y2F6S6"/>